<protein>
    <recommendedName>
        <fullName evidence="1">SGNH hydrolase-type esterase domain-containing protein</fullName>
    </recommendedName>
</protein>
<feature type="non-terminal residue" evidence="2">
    <location>
        <position position="165"/>
    </location>
</feature>
<evidence type="ECO:0000259" key="1">
    <source>
        <dbReference type="Pfam" id="PF13472"/>
    </source>
</evidence>
<dbReference type="Proteomes" id="UP000649604">
    <property type="component" value="Unassembled WGS sequence"/>
</dbReference>
<dbReference type="SUPFAM" id="SSF52266">
    <property type="entry name" value="SGNH hydrolase"/>
    <property type="match status" value="1"/>
</dbReference>
<dbReference type="PANTHER" id="PTHR30383">
    <property type="entry name" value="THIOESTERASE 1/PROTEASE 1/LYSOPHOSPHOLIPASE L1"/>
    <property type="match status" value="1"/>
</dbReference>
<feature type="domain" description="SGNH hydrolase-type esterase" evidence="1">
    <location>
        <begin position="83"/>
        <end position="159"/>
    </location>
</feature>
<dbReference type="PANTHER" id="PTHR30383:SF5">
    <property type="entry name" value="SGNH HYDROLASE-TYPE ESTERASE DOMAIN-CONTAINING PROTEIN"/>
    <property type="match status" value="1"/>
</dbReference>
<proteinExistence type="predicted"/>
<dbReference type="AlphaFoldDB" id="A0A9D5JTF3"/>
<comment type="caution">
    <text evidence="2">The sequence shown here is derived from an EMBL/GenBank/DDBJ whole genome shotgun (WGS) entry which is preliminary data.</text>
</comment>
<dbReference type="Pfam" id="PF13472">
    <property type="entry name" value="Lipase_GDSL_2"/>
    <property type="match status" value="1"/>
</dbReference>
<dbReference type="InterPro" id="IPR036514">
    <property type="entry name" value="SGNH_hydro_sf"/>
</dbReference>
<dbReference type="GO" id="GO:0004622">
    <property type="term" value="F:phosphatidylcholine lysophospholipase activity"/>
    <property type="evidence" value="ECO:0007669"/>
    <property type="project" value="TreeGrafter"/>
</dbReference>
<name>A0A9D5JTF3_9BACT</name>
<dbReference type="InterPro" id="IPR013830">
    <property type="entry name" value="SGNH_hydro"/>
</dbReference>
<gene>
    <name evidence="2" type="ORF">GF339_05080</name>
</gene>
<sequence>MIAATTSWPTNGSMSWCPCCNSEKTMECYRKWIVYAMLISLVLIGCSDGSSNPVATASIEGSPTPTPTETPEPEVARTQKIVAFGDSITYGCQVGCGSQPSGYPRMLNAQLQAAGYDVYVDNAGVPGEKSSQTEIRFETAIVGADIVLIMIGTNDIVNPSGCVHP</sequence>
<reference evidence="2" key="1">
    <citation type="submission" date="2019-11" db="EMBL/GenBank/DDBJ databases">
        <title>Microbial mats filling the niche in hypersaline microbial mats.</title>
        <authorList>
            <person name="Wong H.L."/>
            <person name="Macleod F.I."/>
            <person name="White R.A. III"/>
            <person name="Burns B.P."/>
        </authorList>
    </citation>
    <scope>NUCLEOTIDE SEQUENCE</scope>
    <source>
        <strain evidence="2">Rbin_158</strain>
    </source>
</reference>
<dbReference type="Gene3D" id="3.40.50.1110">
    <property type="entry name" value="SGNH hydrolase"/>
    <property type="match status" value="1"/>
</dbReference>
<evidence type="ECO:0000313" key="3">
    <source>
        <dbReference type="Proteomes" id="UP000649604"/>
    </source>
</evidence>
<organism evidence="2 3">
    <name type="scientific">candidate division KSB3 bacterium</name>
    <dbReference type="NCBI Taxonomy" id="2044937"/>
    <lineage>
        <taxon>Bacteria</taxon>
        <taxon>candidate division KSB3</taxon>
    </lineage>
</organism>
<evidence type="ECO:0000313" key="2">
    <source>
        <dbReference type="EMBL" id="MBD3323934.1"/>
    </source>
</evidence>
<dbReference type="EMBL" id="WJJP01000161">
    <property type="protein sequence ID" value="MBD3323934.1"/>
    <property type="molecule type" value="Genomic_DNA"/>
</dbReference>
<dbReference type="InterPro" id="IPR051532">
    <property type="entry name" value="Ester_Hydrolysis_Enzymes"/>
</dbReference>
<accession>A0A9D5JTF3</accession>